<dbReference type="Gene3D" id="3.40.630.30">
    <property type="match status" value="1"/>
</dbReference>
<dbReference type="EMBL" id="JAVRHQ010000029">
    <property type="protein sequence ID" value="MDT0644592.1"/>
    <property type="molecule type" value="Genomic_DNA"/>
</dbReference>
<organism evidence="2 3">
    <name type="scientific">Autumnicola tepida</name>
    <dbReference type="NCBI Taxonomy" id="3075595"/>
    <lineage>
        <taxon>Bacteria</taxon>
        <taxon>Pseudomonadati</taxon>
        <taxon>Bacteroidota</taxon>
        <taxon>Flavobacteriia</taxon>
        <taxon>Flavobacteriales</taxon>
        <taxon>Flavobacteriaceae</taxon>
        <taxon>Autumnicola</taxon>
    </lineage>
</organism>
<evidence type="ECO:0000313" key="2">
    <source>
        <dbReference type="EMBL" id="MDT0644592.1"/>
    </source>
</evidence>
<comment type="caution">
    <text evidence="2">The sequence shown here is derived from an EMBL/GenBank/DDBJ whole genome shotgun (WGS) entry which is preliminary data.</text>
</comment>
<dbReference type="PROSITE" id="PS51186">
    <property type="entry name" value="GNAT"/>
    <property type="match status" value="1"/>
</dbReference>
<reference evidence="2 3" key="1">
    <citation type="submission" date="2023-09" db="EMBL/GenBank/DDBJ databases">
        <authorList>
            <person name="Rey-Velasco X."/>
        </authorList>
    </citation>
    <scope>NUCLEOTIDE SEQUENCE [LARGE SCALE GENOMIC DNA]</scope>
    <source>
        <strain evidence="2 3">F363</strain>
    </source>
</reference>
<accession>A0ABU3CEE3</accession>
<feature type="domain" description="N-acetyltransferase" evidence="1">
    <location>
        <begin position="1"/>
        <end position="153"/>
    </location>
</feature>
<name>A0ABU3CEE3_9FLAO</name>
<dbReference type="GO" id="GO:0016746">
    <property type="term" value="F:acyltransferase activity"/>
    <property type="evidence" value="ECO:0007669"/>
    <property type="project" value="UniProtKB-KW"/>
</dbReference>
<evidence type="ECO:0000259" key="1">
    <source>
        <dbReference type="PROSITE" id="PS51186"/>
    </source>
</evidence>
<dbReference type="CDD" id="cd04301">
    <property type="entry name" value="NAT_SF"/>
    <property type="match status" value="1"/>
</dbReference>
<protein>
    <submittedName>
        <fullName evidence="2">GNAT family N-acetyltransferase</fullName>
        <ecNumber evidence="2">2.3.1.-</ecNumber>
    </submittedName>
</protein>
<dbReference type="InterPro" id="IPR016181">
    <property type="entry name" value="Acyl_CoA_acyltransferase"/>
</dbReference>
<dbReference type="InterPro" id="IPR000182">
    <property type="entry name" value="GNAT_dom"/>
</dbReference>
<dbReference type="RefSeq" id="WP_311536209.1">
    <property type="nucleotide sequence ID" value="NZ_JAVRHQ010000029.1"/>
</dbReference>
<dbReference type="EC" id="2.3.1.-" evidence="2"/>
<dbReference type="Pfam" id="PF13527">
    <property type="entry name" value="Acetyltransf_9"/>
    <property type="match status" value="1"/>
</dbReference>
<keyword evidence="2" id="KW-0012">Acyltransferase</keyword>
<dbReference type="SUPFAM" id="SSF55729">
    <property type="entry name" value="Acyl-CoA N-acyltransferases (Nat)"/>
    <property type="match status" value="1"/>
</dbReference>
<evidence type="ECO:0000313" key="3">
    <source>
        <dbReference type="Proteomes" id="UP001262889"/>
    </source>
</evidence>
<keyword evidence="2" id="KW-0808">Transferase</keyword>
<proteinExistence type="predicted"/>
<dbReference type="Proteomes" id="UP001262889">
    <property type="component" value="Unassembled WGS sequence"/>
</dbReference>
<gene>
    <name evidence="2" type="ORF">RM553_17255</name>
</gene>
<keyword evidence="3" id="KW-1185">Reference proteome</keyword>
<sequence>MEIRKAEEKDISGIIQVLKASLGETDLPVSEDVWRYKHVANPFGPSIVLVAEEANKIVGVRAFMRWQWQLQDTSYSALRAVDTATHPSFQGKGIFKKLTLKALEEAEKNGDNFVFNTPNEQSRPGYLKMGWEQVGKVRVGLRPAFNSFWKTGGTNLFYKQIINTSSEKIENLCEGWNKKLAWEKKLFTPKSREYLYWRYEKNQLQSYEVYAEEDIYLAAYIKRRGKLRELRITECLYLNSASEVKEIKKLIKKMSLRFGVQFCSFSPDLLGLGFSVKGKFGPILTFKEASKRTYEKDLLQIENWNSSLGDLELF</sequence>